<dbReference type="EMBL" id="CAWUHC010000024">
    <property type="protein sequence ID" value="CAK7218608.1"/>
    <property type="molecule type" value="Genomic_DNA"/>
</dbReference>
<evidence type="ECO:0000256" key="2">
    <source>
        <dbReference type="SAM" id="MobiDB-lite"/>
    </source>
</evidence>
<evidence type="ECO:0000313" key="4">
    <source>
        <dbReference type="Proteomes" id="UP001642406"/>
    </source>
</evidence>
<evidence type="ECO:0000256" key="1">
    <source>
        <dbReference type="ARBA" id="ARBA00006658"/>
    </source>
</evidence>
<feature type="region of interest" description="Disordered" evidence="2">
    <location>
        <begin position="137"/>
        <end position="191"/>
    </location>
</feature>
<protein>
    <submittedName>
        <fullName evidence="3">Tap42 interacting protein</fullName>
    </submittedName>
</protein>
<proteinExistence type="inferred from homology"/>
<comment type="caution">
    <text evidence="3">The sequence shown here is derived from an EMBL/GenBank/DDBJ whole genome shotgun (WGS) entry which is preliminary data.</text>
</comment>
<accession>A0ABP0BG86</accession>
<comment type="similarity">
    <text evidence="1">Belongs to the TIP41 family.</text>
</comment>
<dbReference type="Proteomes" id="UP001642406">
    <property type="component" value="Unassembled WGS sequence"/>
</dbReference>
<dbReference type="PANTHER" id="PTHR21021">
    <property type="entry name" value="GAF/PUTATIVE CYTOSKELETAL PROTEIN"/>
    <property type="match status" value="1"/>
</dbReference>
<dbReference type="InterPro" id="IPR051330">
    <property type="entry name" value="Phosphatase_reg/MetRdx"/>
</dbReference>
<name>A0ABP0BG86_9PEZI</name>
<keyword evidence="4" id="KW-1185">Reference proteome</keyword>
<feature type="compositionally biased region" description="Low complexity" evidence="2">
    <location>
        <begin position="147"/>
        <end position="171"/>
    </location>
</feature>
<feature type="compositionally biased region" description="Low complexity" evidence="2">
    <location>
        <begin position="182"/>
        <end position="191"/>
    </location>
</feature>
<organism evidence="3 4">
    <name type="scientific">Sporothrix bragantina</name>
    <dbReference type="NCBI Taxonomy" id="671064"/>
    <lineage>
        <taxon>Eukaryota</taxon>
        <taxon>Fungi</taxon>
        <taxon>Dikarya</taxon>
        <taxon>Ascomycota</taxon>
        <taxon>Pezizomycotina</taxon>
        <taxon>Sordariomycetes</taxon>
        <taxon>Sordariomycetidae</taxon>
        <taxon>Ophiostomatales</taxon>
        <taxon>Ophiostomataceae</taxon>
        <taxon>Sporothrix</taxon>
    </lineage>
</organism>
<dbReference type="Pfam" id="PF04176">
    <property type="entry name" value="TIP41"/>
    <property type="match status" value="1"/>
</dbReference>
<reference evidence="3 4" key="1">
    <citation type="submission" date="2024-01" db="EMBL/GenBank/DDBJ databases">
        <authorList>
            <person name="Allen C."/>
            <person name="Tagirdzhanova G."/>
        </authorList>
    </citation>
    <scope>NUCLEOTIDE SEQUENCE [LARGE SCALE GENOMIC DNA]</scope>
</reference>
<gene>
    <name evidence="3" type="primary">TIP41</name>
    <name evidence="3" type="ORF">SBRCBS47491_003562</name>
</gene>
<evidence type="ECO:0000313" key="3">
    <source>
        <dbReference type="EMBL" id="CAK7218608.1"/>
    </source>
</evidence>
<dbReference type="PANTHER" id="PTHR21021:SF16">
    <property type="entry name" value="TIP41-LIKE PROTEIN"/>
    <property type="match status" value="1"/>
</dbReference>
<dbReference type="InterPro" id="IPR007303">
    <property type="entry name" value="TIP41-like"/>
</dbReference>
<sequence>MASQPRNNISSVNEPFLSATDLAQATRRHVQGQWEISSRKLPISRAAAIDELTERITIPVPEMIFGDNQVAIRHLPSGWAIWFDAGDALDQVDKTGQGRLQVAYASDWASSREMSSVEGISDVRPYDWSYTTPYKGTEQAVGGQEGESGSTAATAAAPESEASTATEAAPAVNGILPPPPSTSASSPIRLTLTTTPDSLPLDLLRRRDPIVFNDDVILYESELDDNGISVLRVKIRAMPQRLLLLSRFYLRLDNVLVRVRDTRVYVDFETNEVLREYTAREDSFENVRRTLTQRRGMRADDIMVALRDANQIADLLPVVENTMERLDLSRFSRRE</sequence>